<keyword evidence="9" id="KW-1185">Reference proteome</keyword>
<dbReference type="GO" id="GO:0006364">
    <property type="term" value="P:rRNA processing"/>
    <property type="evidence" value="ECO:0007669"/>
    <property type="project" value="UniProtKB-KW"/>
</dbReference>
<feature type="binding site" evidence="7">
    <location>
        <position position="13"/>
    </location>
    <ligand>
        <name>ATP</name>
        <dbReference type="ChEBI" id="CHEBI:30616"/>
    </ligand>
</feature>
<proteinExistence type="inferred from homology"/>
<dbReference type="EC" id="2.7.4.3" evidence="7"/>
<dbReference type="EMBL" id="CP146016">
    <property type="protein sequence ID" value="WWQ60284.1"/>
    <property type="molecule type" value="Genomic_DNA"/>
</dbReference>
<dbReference type="Pfam" id="PF13238">
    <property type="entry name" value="AAA_18"/>
    <property type="match status" value="1"/>
</dbReference>
<evidence type="ECO:0000256" key="6">
    <source>
        <dbReference type="ARBA" id="ARBA00022840"/>
    </source>
</evidence>
<keyword evidence="3 7" id="KW-0808">Transferase</keyword>
<dbReference type="Proteomes" id="UP001432202">
    <property type="component" value="Chromosome"/>
</dbReference>
<feature type="region of interest" description="LID" evidence="7">
    <location>
        <begin position="103"/>
        <end position="113"/>
    </location>
</feature>
<comment type="catalytic activity">
    <reaction evidence="7">
        <text>ATP + H2O = ADP + phosphate + H(+)</text>
        <dbReference type="Rhea" id="RHEA:13065"/>
        <dbReference type="ChEBI" id="CHEBI:15377"/>
        <dbReference type="ChEBI" id="CHEBI:15378"/>
        <dbReference type="ChEBI" id="CHEBI:30616"/>
        <dbReference type="ChEBI" id="CHEBI:43474"/>
        <dbReference type="ChEBI" id="CHEBI:456216"/>
    </reaction>
</comment>
<keyword evidence="4 7" id="KW-0547">Nucleotide-binding</keyword>
<dbReference type="InterPro" id="IPR027417">
    <property type="entry name" value="P-loop_NTPase"/>
</dbReference>
<gene>
    <name evidence="8" type="ORF">V6M85_12695</name>
</gene>
<keyword evidence="2 7" id="KW-0698">rRNA processing</keyword>
<evidence type="ECO:0000256" key="7">
    <source>
        <dbReference type="HAMAP-Rule" id="MF_00039"/>
    </source>
</evidence>
<dbReference type="RefSeq" id="WP_338600807.1">
    <property type="nucleotide sequence ID" value="NZ_CP146016.1"/>
</dbReference>
<keyword evidence="6 7" id="KW-0067">ATP-binding</keyword>
<dbReference type="PANTHER" id="PTHR12595:SF0">
    <property type="entry name" value="ADENYLATE KINASE ISOENZYME 6"/>
    <property type="match status" value="1"/>
</dbReference>
<reference evidence="8 9" key="1">
    <citation type="submission" date="2024-02" db="EMBL/GenBank/DDBJ databases">
        <title>STSV induces naive adaptation in Sulfolobus.</title>
        <authorList>
            <person name="Xiang X."/>
            <person name="Song M."/>
        </authorList>
    </citation>
    <scope>NUCLEOTIDE SEQUENCE [LARGE SCALE GENOMIC DNA]</scope>
    <source>
        <strain evidence="8 9">RT2</strain>
    </source>
</reference>
<feature type="binding site" evidence="7">
    <location>
        <position position="14"/>
    </location>
    <ligand>
        <name>ATP</name>
        <dbReference type="ChEBI" id="CHEBI:30616"/>
    </ligand>
</feature>
<feature type="binding site" evidence="7">
    <location>
        <position position="12"/>
    </location>
    <ligand>
        <name>ATP</name>
        <dbReference type="ChEBI" id="CHEBI:30616"/>
    </ligand>
</feature>
<comment type="similarity">
    <text evidence="7">Belongs to the adenylate kinase family. AK6 subfamily.</text>
</comment>
<accession>A0AAX4KZJ1</accession>
<comment type="catalytic activity">
    <reaction evidence="7">
        <text>AMP + ATP = 2 ADP</text>
        <dbReference type="Rhea" id="RHEA:12973"/>
        <dbReference type="ChEBI" id="CHEBI:30616"/>
        <dbReference type="ChEBI" id="CHEBI:456215"/>
        <dbReference type="ChEBI" id="CHEBI:456216"/>
        <dbReference type="EC" id="2.7.4.3"/>
    </reaction>
</comment>
<dbReference type="GeneID" id="89337642"/>
<dbReference type="PANTHER" id="PTHR12595">
    <property type="entry name" value="POS9-ACTIVATING FACTOR FAP7-RELATED"/>
    <property type="match status" value="1"/>
</dbReference>
<keyword evidence="1 7" id="KW-0690">Ribosome biogenesis</keyword>
<evidence type="ECO:0000256" key="2">
    <source>
        <dbReference type="ARBA" id="ARBA00022552"/>
    </source>
</evidence>
<dbReference type="GO" id="GO:0016887">
    <property type="term" value="F:ATP hydrolysis activity"/>
    <property type="evidence" value="ECO:0007669"/>
    <property type="project" value="InterPro"/>
</dbReference>
<protein>
    <recommendedName>
        <fullName evidence="7">Putative adenylate kinase</fullName>
        <shortName evidence="7">AK</shortName>
        <ecNumber evidence="7">2.7.4.3</ecNumber>
    </recommendedName>
    <alternativeName>
        <fullName evidence="7">ATP-AMP transphosphorylase</fullName>
    </alternativeName>
</protein>
<dbReference type="SUPFAM" id="SSF52540">
    <property type="entry name" value="P-loop containing nucleoside triphosphate hydrolases"/>
    <property type="match status" value="1"/>
</dbReference>
<dbReference type="GO" id="GO:0004017">
    <property type="term" value="F:AMP kinase activity"/>
    <property type="evidence" value="ECO:0007669"/>
    <property type="project" value="UniProtKB-UniRule"/>
</dbReference>
<dbReference type="GO" id="GO:0005524">
    <property type="term" value="F:ATP binding"/>
    <property type="evidence" value="ECO:0007669"/>
    <property type="project" value="UniProtKB-UniRule"/>
</dbReference>
<dbReference type="HAMAP" id="MF_00039">
    <property type="entry name" value="Adenylate_kinase_AK6"/>
    <property type="match status" value="1"/>
</dbReference>
<dbReference type="InterPro" id="IPR020618">
    <property type="entry name" value="Adenyl_kinase_AK6"/>
</dbReference>
<dbReference type="Gene3D" id="3.40.50.300">
    <property type="entry name" value="P-loop containing nucleotide triphosphate hydrolases"/>
    <property type="match status" value="1"/>
</dbReference>
<evidence type="ECO:0000256" key="1">
    <source>
        <dbReference type="ARBA" id="ARBA00022517"/>
    </source>
</evidence>
<comment type="caution">
    <text evidence="7">Lacks conserved residue(s) required for the propagation of feature annotation.</text>
</comment>
<dbReference type="AlphaFoldDB" id="A0AAX4KZJ1"/>
<organism evidence="8 9">
    <name type="scientific">Sulfolobus tengchongensis</name>
    <dbReference type="NCBI Taxonomy" id="207809"/>
    <lineage>
        <taxon>Archaea</taxon>
        <taxon>Thermoproteota</taxon>
        <taxon>Thermoprotei</taxon>
        <taxon>Sulfolobales</taxon>
        <taxon>Sulfolobaceae</taxon>
        <taxon>Sulfolobus</taxon>
    </lineage>
</organism>
<dbReference type="GO" id="GO:0042274">
    <property type="term" value="P:ribosomal small subunit biogenesis"/>
    <property type="evidence" value="ECO:0007669"/>
    <property type="project" value="UniProtKB-UniRule"/>
</dbReference>
<keyword evidence="5 7" id="KW-0418">Kinase</keyword>
<evidence type="ECO:0000256" key="4">
    <source>
        <dbReference type="ARBA" id="ARBA00022741"/>
    </source>
</evidence>
<evidence type="ECO:0000256" key="3">
    <source>
        <dbReference type="ARBA" id="ARBA00022679"/>
    </source>
</evidence>
<name>A0AAX4KZJ1_9CREN</name>
<evidence type="ECO:0000313" key="8">
    <source>
        <dbReference type="EMBL" id="WWQ60284.1"/>
    </source>
</evidence>
<evidence type="ECO:0000313" key="9">
    <source>
        <dbReference type="Proteomes" id="UP001432202"/>
    </source>
</evidence>
<feature type="binding site" evidence="7">
    <location>
        <position position="10"/>
    </location>
    <ligand>
        <name>ATP</name>
        <dbReference type="ChEBI" id="CHEBI:30616"/>
    </ligand>
</feature>
<feature type="binding site" evidence="7">
    <location>
        <position position="104"/>
    </location>
    <ligand>
        <name>ATP</name>
        <dbReference type="ChEBI" id="CHEBI:30616"/>
    </ligand>
</feature>
<comment type="function">
    <text evidence="7">Broad-specificity nucleoside monophosphate (NMP) kinase that catalyzes the reversible transfer of the terminal phosphate group between nucleoside triphosphates and monophosphates. Has also ATPase activity. Involved in the late maturation steps of the 30S ribosomal particles, specifically 16S rRNA maturation. While NMP activity is not required for ribosome maturation, ATPase activity is. Associates transiently with small ribosomal subunit protein uS11. ATP hydrolysis breaks the interaction with uS11. May temporarily remove uS11 from the ribosome to enable a conformational change of the ribosomal RNA that is needed for the final maturation step of the small ribosomal subunit.</text>
</comment>
<comment type="subunit">
    <text evidence="7">Interacts with uS11. Not a structural component of 40S pre-ribosomes, but transiently interacts with them by binding to uS11.</text>
</comment>
<evidence type="ECO:0000256" key="5">
    <source>
        <dbReference type="ARBA" id="ARBA00022777"/>
    </source>
</evidence>
<sequence>MIIIVTGTPGVGKTLVSKEIAAKFNLTYFQLSQFIIENKLYTEYDELRQSYIIDEDRVKEELGKIIQKGNFVIETIYPSLVSTADMVFVLRKHPLLLYDELKKRGWSDLKVAENVEAEILGVISQEAKEVFNGKVCEIDVTKLSTEQILYKISNKQCNETVDWLTDLEVQKLLEKLDNIISSYENDI</sequence>